<accession>A0ABZ1I4I1</accession>
<dbReference type="InterPro" id="IPR051052">
    <property type="entry name" value="Diverse_substrate_MTase"/>
</dbReference>
<dbReference type="Proteomes" id="UP001330812">
    <property type="component" value="Chromosome"/>
</dbReference>
<dbReference type="PANTHER" id="PTHR44942">
    <property type="entry name" value="METHYLTRANSF_11 DOMAIN-CONTAINING PROTEIN"/>
    <property type="match status" value="1"/>
</dbReference>
<protein>
    <submittedName>
        <fullName evidence="5">Methyltransferase domain-containing protein</fullName>
    </submittedName>
</protein>
<feature type="domain" description="Methyltransferase type 11" evidence="4">
    <location>
        <begin position="48"/>
        <end position="135"/>
    </location>
</feature>
<dbReference type="PANTHER" id="PTHR44942:SF4">
    <property type="entry name" value="METHYLTRANSFERASE TYPE 11 DOMAIN-CONTAINING PROTEIN"/>
    <property type="match status" value="1"/>
</dbReference>
<evidence type="ECO:0000313" key="5">
    <source>
        <dbReference type="EMBL" id="WSE29295.1"/>
    </source>
</evidence>
<dbReference type="Gene3D" id="3.40.50.150">
    <property type="entry name" value="Vaccinia Virus protein VP39"/>
    <property type="match status" value="1"/>
</dbReference>
<dbReference type="SUPFAM" id="SSF53335">
    <property type="entry name" value="S-adenosyl-L-methionine-dependent methyltransferases"/>
    <property type="match status" value="1"/>
</dbReference>
<comment type="similarity">
    <text evidence="1">Belongs to the methyltransferase superfamily.</text>
</comment>
<dbReference type="EMBL" id="CP142149">
    <property type="protein sequence ID" value="WSE29295.1"/>
    <property type="molecule type" value="Genomic_DNA"/>
</dbReference>
<organism evidence="5 6">
    <name type="scientific">Amycolatopsis rhabdoformis</name>
    <dbReference type="NCBI Taxonomy" id="1448059"/>
    <lineage>
        <taxon>Bacteria</taxon>
        <taxon>Bacillati</taxon>
        <taxon>Actinomycetota</taxon>
        <taxon>Actinomycetes</taxon>
        <taxon>Pseudonocardiales</taxon>
        <taxon>Pseudonocardiaceae</taxon>
        <taxon>Amycolatopsis</taxon>
    </lineage>
</organism>
<dbReference type="GO" id="GO:0008168">
    <property type="term" value="F:methyltransferase activity"/>
    <property type="evidence" value="ECO:0007669"/>
    <property type="project" value="UniProtKB-KW"/>
</dbReference>
<evidence type="ECO:0000256" key="3">
    <source>
        <dbReference type="ARBA" id="ARBA00022679"/>
    </source>
</evidence>
<reference evidence="5 6" key="1">
    <citation type="journal article" date="2015" name="Int. J. Syst. Evol. Microbiol.">
        <title>Amycolatopsis rhabdoformis sp. nov., an actinomycete isolated from a tropical forest soil.</title>
        <authorList>
            <person name="Souza W.R."/>
            <person name="Silva R.E."/>
            <person name="Goodfellow M."/>
            <person name="Busarakam K."/>
            <person name="Figueiro F.S."/>
            <person name="Ferreira D."/>
            <person name="Rodrigues-Filho E."/>
            <person name="Moraes L.A.B."/>
            <person name="Zucchi T.D."/>
        </authorList>
    </citation>
    <scope>NUCLEOTIDE SEQUENCE [LARGE SCALE GENOMIC DNA]</scope>
    <source>
        <strain evidence="5 6">NCIMB 14900</strain>
    </source>
</reference>
<evidence type="ECO:0000256" key="1">
    <source>
        <dbReference type="ARBA" id="ARBA00008361"/>
    </source>
</evidence>
<keyword evidence="3" id="KW-0808">Transferase</keyword>
<keyword evidence="2 5" id="KW-0489">Methyltransferase</keyword>
<dbReference type="GO" id="GO:0032259">
    <property type="term" value="P:methylation"/>
    <property type="evidence" value="ECO:0007669"/>
    <property type="project" value="UniProtKB-KW"/>
</dbReference>
<sequence>MPTLPQPHELRSTAESFGIDAERYDRARPRYPAELITQLTQAGPKEVLDIGTGTGIVARQLQEKGKTVLGVEPDERMAEFARRQNLDVEVATFEEWDPKGRTFDLLTAGQAWHWVDPEKGGEKAAEVLKPGGVLALFWHLFVPPPDIARAFGEAFTKAVPESPIKIQGQKAPTPVAYKPLADKTFTGDKWHQAEQHIYEWHHDYTRDEYLDLLPTQGGLTRVSTEQRDQVLTAVGAAIDAQGGSFTCDYTTVLFTARKN</sequence>
<dbReference type="CDD" id="cd02440">
    <property type="entry name" value="AdoMet_MTases"/>
    <property type="match status" value="1"/>
</dbReference>
<evidence type="ECO:0000259" key="4">
    <source>
        <dbReference type="Pfam" id="PF08241"/>
    </source>
</evidence>
<evidence type="ECO:0000256" key="2">
    <source>
        <dbReference type="ARBA" id="ARBA00022603"/>
    </source>
</evidence>
<evidence type="ECO:0000313" key="6">
    <source>
        <dbReference type="Proteomes" id="UP001330812"/>
    </source>
</evidence>
<gene>
    <name evidence="5" type="ORF">VSH64_41905</name>
</gene>
<proteinExistence type="inferred from homology"/>
<dbReference type="InterPro" id="IPR029063">
    <property type="entry name" value="SAM-dependent_MTases_sf"/>
</dbReference>
<dbReference type="Pfam" id="PF08241">
    <property type="entry name" value="Methyltransf_11"/>
    <property type="match status" value="1"/>
</dbReference>
<dbReference type="RefSeq" id="WP_326568259.1">
    <property type="nucleotide sequence ID" value="NZ_CP142149.1"/>
</dbReference>
<keyword evidence="6" id="KW-1185">Reference proteome</keyword>
<dbReference type="InterPro" id="IPR013216">
    <property type="entry name" value="Methyltransf_11"/>
</dbReference>
<name>A0ABZ1I4I1_9PSEU</name>